<dbReference type="EMBL" id="CAFABI010000013">
    <property type="protein sequence ID" value="CAB4821026.1"/>
    <property type="molecule type" value="Genomic_DNA"/>
</dbReference>
<dbReference type="Gene3D" id="3.40.50.2000">
    <property type="entry name" value="Glycogen Phosphorylase B"/>
    <property type="match status" value="1"/>
</dbReference>
<evidence type="ECO:0000313" key="1">
    <source>
        <dbReference type="EMBL" id="CAB4821026.1"/>
    </source>
</evidence>
<organism evidence="2">
    <name type="scientific">freshwater metagenome</name>
    <dbReference type="NCBI Taxonomy" id="449393"/>
    <lineage>
        <taxon>unclassified sequences</taxon>
        <taxon>metagenomes</taxon>
        <taxon>ecological metagenomes</taxon>
    </lineage>
</organism>
<reference evidence="2" key="1">
    <citation type="submission" date="2020-05" db="EMBL/GenBank/DDBJ databases">
        <authorList>
            <person name="Chiriac C."/>
            <person name="Salcher M."/>
            <person name="Ghai R."/>
            <person name="Kavagutti S V."/>
        </authorList>
    </citation>
    <scope>NUCLEOTIDE SEQUENCE</scope>
</reference>
<dbReference type="EMBL" id="CAFBRB010000013">
    <property type="protein sequence ID" value="CAB5071915.1"/>
    <property type="molecule type" value="Genomic_DNA"/>
</dbReference>
<gene>
    <name evidence="1" type="ORF">UFOPK3197_00204</name>
    <name evidence="2" type="ORF">UFOPK4401_00240</name>
</gene>
<dbReference type="AlphaFoldDB" id="A0A6J7V071"/>
<proteinExistence type="predicted"/>
<evidence type="ECO:0000313" key="2">
    <source>
        <dbReference type="EMBL" id="CAB5071915.1"/>
    </source>
</evidence>
<dbReference type="SUPFAM" id="SSF53756">
    <property type="entry name" value="UDP-Glycosyltransferase/glycogen phosphorylase"/>
    <property type="match status" value="1"/>
</dbReference>
<name>A0A6J7V071_9ZZZZ</name>
<protein>
    <submittedName>
        <fullName evidence="2">Unannotated protein</fullName>
    </submittedName>
</protein>
<accession>A0A6J7V071</accession>
<sequence>MPAGKVAPNQISSVQLVMHSDNKGWILEKIAKRLMENLEKLGKSVEIVSEPTGHTDVVFWLYFGHSGIIQHGSSSEFQFRSALVTHVDDALKLKKVRELDKAGIDLVFMSKSHSEHISEMVRRDQIFFHVLPGTDLVHLIKPMKVGIFSKVFIDGRKNENWLIKLVEVTDPSQFEFIIVGKGWNKIVSKLRRLGSKVSLFDDIENPYPEYADFPELYNSLDLFIYLGFDEGSMGALDAFVLGTNLLVSRQGFHMEFELDDSQLFSDYAEFEERFTQQLNRYVIQQRHRQEWSWENFSKSLLDHWELEAFNRTEPRIASQSSYLHSSAHRHEIDLKVRLIFVWRAGWRFLKIRVVNWIKRTFVKHRY</sequence>